<dbReference type="GO" id="GO:2000134">
    <property type="term" value="P:negative regulation of G1/S transition of mitotic cell cycle"/>
    <property type="evidence" value="ECO:0007669"/>
    <property type="project" value="TreeGrafter"/>
</dbReference>
<proteinExistence type="predicted"/>
<evidence type="ECO:0000259" key="2">
    <source>
        <dbReference type="Pfam" id="PF01857"/>
    </source>
</evidence>
<dbReference type="GO" id="GO:0030154">
    <property type="term" value="P:cell differentiation"/>
    <property type="evidence" value="ECO:0007669"/>
    <property type="project" value="TreeGrafter"/>
</dbReference>
<dbReference type="CDD" id="cd20548">
    <property type="entry name" value="CYCLIN_RB-like"/>
    <property type="match status" value="1"/>
</dbReference>
<feature type="compositionally biased region" description="Low complexity" evidence="1">
    <location>
        <begin position="32"/>
        <end position="60"/>
    </location>
</feature>
<dbReference type="Proteomes" id="UP000054937">
    <property type="component" value="Unassembled WGS sequence"/>
</dbReference>
<dbReference type="InterPro" id="IPR002719">
    <property type="entry name" value="RB_B"/>
</dbReference>
<dbReference type="InParanoid" id="A0A0V0QBC2"/>
<dbReference type="InterPro" id="IPR028309">
    <property type="entry name" value="RB_fam"/>
</dbReference>
<gene>
    <name evidence="3" type="ORF">PPERSA_07936</name>
</gene>
<dbReference type="GO" id="GO:0006357">
    <property type="term" value="P:regulation of transcription by RNA polymerase II"/>
    <property type="evidence" value="ECO:0007669"/>
    <property type="project" value="InterPro"/>
</dbReference>
<dbReference type="GO" id="GO:0000785">
    <property type="term" value="C:chromatin"/>
    <property type="evidence" value="ECO:0007669"/>
    <property type="project" value="TreeGrafter"/>
</dbReference>
<dbReference type="Gene3D" id="1.10.472.10">
    <property type="entry name" value="Cyclin-like"/>
    <property type="match status" value="1"/>
</dbReference>
<feature type="domain" description="Retinoblastoma-associated protein B-box" evidence="2">
    <location>
        <begin position="198"/>
        <end position="327"/>
    </location>
</feature>
<dbReference type="SUPFAM" id="SSF47954">
    <property type="entry name" value="Cyclin-like"/>
    <property type="match status" value="1"/>
</dbReference>
<protein>
    <submittedName>
        <fullName evidence="3">Cyclin-like protein</fullName>
    </submittedName>
</protein>
<feature type="region of interest" description="Disordered" evidence="1">
    <location>
        <begin position="30"/>
        <end position="60"/>
    </location>
</feature>
<evidence type="ECO:0000313" key="4">
    <source>
        <dbReference type="Proteomes" id="UP000054937"/>
    </source>
</evidence>
<reference evidence="3 4" key="1">
    <citation type="journal article" date="2015" name="Sci. Rep.">
        <title>Genome of the facultative scuticociliatosis pathogen Pseudocohnilembus persalinus provides insight into its virulence through horizontal gene transfer.</title>
        <authorList>
            <person name="Xiong J."/>
            <person name="Wang G."/>
            <person name="Cheng J."/>
            <person name="Tian M."/>
            <person name="Pan X."/>
            <person name="Warren A."/>
            <person name="Jiang C."/>
            <person name="Yuan D."/>
            <person name="Miao W."/>
        </authorList>
    </citation>
    <scope>NUCLEOTIDE SEQUENCE [LARGE SCALE GENOMIC DNA]</scope>
    <source>
        <strain evidence="3">36N120E</strain>
    </source>
</reference>
<dbReference type="Pfam" id="PF01857">
    <property type="entry name" value="RB_B"/>
    <property type="match status" value="1"/>
</dbReference>
<dbReference type="PANTHER" id="PTHR13742:SF17">
    <property type="entry name" value="RE32990P-RELATED"/>
    <property type="match status" value="1"/>
</dbReference>
<evidence type="ECO:0000256" key="1">
    <source>
        <dbReference type="SAM" id="MobiDB-lite"/>
    </source>
</evidence>
<evidence type="ECO:0000313" key="3">
    <source>
        <dbReference type="EMBL" id="KRW99451.1"/>
    </source>
</evidence>
<dbReference type="GO" id="GO:0005634">
    <property type="term" value="C:nucleus"/>
    <property type="evidence" value="ECO:0007669"/>
    <property type="project" value="InterPro"/>
</dbReference>
<dbReference type="EMBL" id="LDAU01000212">
    <property type="protein sequence ID" value="KRW99451.1"/>
    <property type="molecule type" value="Genomic_DNA"/>
</dbReference>
<organism evidence="3 4">
    <name type="scientific">Pseudocohnilembus persalinus</name>
    <name type="common">Ciliate</name>
    <dbReference type="NCBI Taxonomy" id="266149"/>
    <lineage>
        <taxon>Eukaryota</taxon>
        <taxon>Sar</taxon>
        <taxon>Alveolata</taxon>
        <taxon>Ciliophora</taxon>
        <taxon>Intramacronucleata</taxon>
        <taxon>Oligohymenophorea</taxon>
        <taxon>Scuticociliatia</taxon>
        <taxon>Philasterida</taxon>
        <taxon>Pseudocohnilembidae</taxon>
        <taxon>Pseudocohnilembus</taxon>
    </lineage>
</organism>
<dbReference type="GO" id="GO:0000977">
    <property type="term" value="F:RNA polymerase II transcription regulatory region sequence-specific DNA binding"/>
    <property type="evidence" value="ECO:0007669"/>
    <property type="project" value="TreeGrafter"/>
</dbReference>
<dbReference type="GO" id="GO:0005667">
    <property type="term" value="C:transcription regulator complex"/>
    <property type="evidence" value="ECO:0007669"/>
    <property type="project" value="TreeGrafter"/>
</dbReference>
<dbReference type="PANTHER" id="PTHR13742">
    <property type="entry name" value="RETINOBLASTOMA-ASSOCIATED PROTEIN RB -RELATED"/>
    <property type="match status" value="1"/>
</dbReference>
<dbReference type="AlphaFoldDB" id="A0A0V0QBC2"/>
<sequence>MKILKSQDLKNNINRIYHSHRLLNYQDEKNENINPNSQNQNQQQNQNQTKNQQGNQQLQQLQQQKMNNQLMKGNLMNMADFQFKNTNFAKSPYQQQTKQSKQQPPQTPMSNAMEMYSWLQSQNQLWKIMDFYLKFDLNMPLQLKTHILDLEQKITSYYVWQEQVNGKQNSLKQFISLYLKGNIQEAVKITQAELNLHEMFFRRLLHQCAYTIWSICEQQGIKDQIQENIWATVKHIIANETELLINRHLEQIILCTIYSISKIHKQDVKFQDLIRTFENLYQQQIETSTLNLVQSDLNEIIYNLNISENQKGDIITYYNQVFIQKIKSYIISKKQEFQQENNQQSRPSTPGCITGKYQSLQQYSKNPVLNTQILQSPLKMMIPSNLQNVRKSLNKLPGHMTPQTQMLYAYNESPLLKMGKQNNRFSNLQSKKMINFDELSINNQKNNLNVQKQSMLENYYDQTTDFINKKFNKINGGGVSSKGSMTPQLEKGMLKFFQKKQDKSRLDTENDINNDNYTTNNMENNLQQKNIGNNFNSLSARMMKNNINVQNNQNPEGIYNNNKVKSGYQKQLTQINFDGFKK</sequence>
<dbReference type="InterPro" id="IPR036915">
    <property type="entry name" value="Cyclin-like_sf"/>
</dbReference>
<comment type="caution">
    <text evidence="3">The sequence shown here is derived from an EMBL/GenBank/DDBJ whole genome shotgun (WGS) entry which is preliminary data.</text>
</comment>
<name>A0A0V0QBC2_PSEPJ</name>
<accession>A0A0V0QBC2</accession>
<dbReference type="OrthoDB" id="296545at2759"/>
<keyword evidence="4" id="KW-1185">Reference proteome</keyword>